<dbReference type="AlphaFoldDB" id="B2GLA7"/>
<dbReference type="EMBL" id="AP009152">
    <property type="protein sequence ID" value="BAG30063.1"/>
    <property type="molecule type" value="Genomic_DNA"/>
</dbReference>
<dbReference type="PANTHER" id="PTHR12526:SF630">
    <property type="entry name" value="GLYCOSYLTRANSFERASE"/>
    <property type="match status" value="1"/>
</dbReference>
<name>B2GLA7_KOCRD</name>
<dbReference type="SUPFAM" id="SSF53756">
    <property type="entry name" value="UDP-Glycosyltransferase/glycogen phosphorylase"/>
    <property type="match status" value="2"/>
</dbReference>
<feature type="region of interest" description="Disordered" evidence="1">
    <location>
        <begin position="144"/>
        <end position="165"/>
    </location>
</feature>
<dbReference type="RefSeq" id="WP_012398784.1">
    <property type="nucleotide sequence ID" value="NC_010617.1"/>
</dbReference>
<dbReference type="eggNOG" id="COG0438">
    <property type="taxonomic scope" value="Bacteria"/>
</dbReference>
<dbReference type="Proteomes" id="UP000008838">
    <property type="component" value="Chromosome"/>
</dbReference>
<evidence type="ECO:0000313" key="2">
    <source>
        <dbReference type="EMBL" id="BAG30063.1"/>
    </source>
</evidence>
<dbReference type="STRING" id="378753.KRH_17160"/>
<dbReference type="Gene3D" id="3.40.50.2000">
    <property type="entry name" value="Glycogen Phosphorylase B"/>
    <property type="match status" value="2"/>
</dbReference>
<keyword evidence="2" id="KW-0808">Transferase</keyword>
<proteinExistence type="predicted"/>
<dbReference type="Pfam" id="PF13692">
    <property type="entry name" value="Glyco_trans_1_4"/>
    <property type="match status" value="1"/>
</dbReference>
<gene>
    <name evidence="2" type="ordered locus">KRH_17160</name>
</gene>
<evidence type="ECO:0000256" key="1">
    <source>
        <dbReference type="SAM" id="MobiDB-lite"/>
    </source>
</evidence>
<reference evidence="2 3" key="1">
    <citation type="journal article" date="2008" name="J. Bacteriol.">
        <title>Complete genome sequence of the soil actinomycete Kocuria rhizophila.</title>
        <authorList>
            <person name="Takarada H."/>
            <person name="Sekine M."/>
            <person name="Kosugi H."/>
            <person name="Matsuo Y."/>
            <person name="Fujisawa T."/>
            <person name="Omata S."/>
            <person name="Kishi E."/>
            <person name="Shimizu A."/>
            <person name="Tsukatani N."/>
            <person name="Tanikawa S."/>
            <person name="Fujita N."/>
            <person name="Harayama S."/>
        </authorList>
    </citation>
    <scope>NUCLEOTIDE SEQUENCE [LARGE SCALE GENOMIC DNA]</scope>
    <source>
        <strain evidence="3">ATCC 9341 / DSM 348 / NBRC 103217 / DC2201</strain>
    </source>
</reference>
<protein>
    <submittedName>
        <fullName evidence="2">Putative glycosyltransferase</fullName>
        <ecNumber evidence="2">2.4.-.-</ecNumber>
    </submittedName>
</protein>
<dbReference type="KEGG" id="krh:KRH_17160"/>
<keyword evidence="3" id="KW-1185">Reference proteome</keyword>
<organism evidence="2 3">
    <name type="scientific">Kocuria rhizophila (strain ATCC 9341 / DSM 348 / NBRC 103217 / DC2201)</name>
    <dbReference type="NCBI Taxonomy" id="378753"/>
    <lineage>
        <taxon>Bacteria</taxon>
        <taxon>Bacillati</taxon>
        <taxon>Actinomycetota</taxon>
        <taxon>Actinomycetes</taxon>
        <taxon>Micrococcales</taxon>
        <taxon>Micrococcaceae</taxon>
        <taxon>Kocuria</taxon>
    </lineage>
</organism>
<evidence type="ECO:0000313" key="3">
    <source>
        <dbReference type="Proteomes" id="UP000008838"/>
    </source>
</evidence>
<sequence>MYLHNQRTSGPRADSALAHPGTEVPAAASSRAQQPDGGGRHRPVVLHVVEAFGGGVAAAVRDYARATPECEHHLLCHLRPEAVNLEASWDADFSSVRTLPGGHLANIKATRWAIREVRPDVVHSHSSYAGVYARLAVGHLPRRRNDTLSPLNAPGAPTTRAERHGDLLGRAELAPSGRGEAQDAAHDAARAPLVAPARSRGAGARVPAPVDRALRELANNRYLDLSLSRIKQVYTPHAWSFSRLDRSRFTRLGYWVLEGVLAARTDVLAGCSKAENNVAHWGPISPHTVYVPNIAHPYGAPKPRPEPGEPLVLAGAGRLAAQKDPVFFVRTVEAIRAAGHRVAPLWIGGGDGDVEQLLREHGVEVTGWVGHDEVREHLRRADVYLHTARWEGFPITVLEAALNDIPVIVRRIRVFDDAGLPVVVDSPEDVARRWEEITDERAREEVSAWARRALWENCYAVQRRRLGEIYGVRVPLVEPADAR</sequence>
<dbReference type="HOGENOM" id="CLU_009583_0_1_11"/>
<accession>B2GLA7</accession>
<feature type="region of interest" description="Disordered" evidence="1">
    <location>
        <begin position="1"/>
        <end position="41"/>
    </location>
</feature>
<dbReference type="GO" id="GO:0016757">
    <property type="term" value="F:glycosyltransferase activity"/>
    <property type="evidence" value="ECO:0007669"/>
    <property type="project" value="UniProtKB-KW"/>
</dbReference>
<keyword evidence="2" id="KW-0328">Glycosyltransferase</keyword>
<dbReference type="CAZy" id="GT4">
    <property type="family name" value="Glycosyltransferase Family 4"/>
</dbReference>
<dbReference type="EC" id="2.4.-.-" evidence="2"/>
<dbReference type="PANTHER" id="PTHR12526">
    <property type="entry name" value="GLYCOSYLTRANSFERASE"/>
    <property type="match status" value="1"/>
</dbReference>